<dbReference type="PANTHER" id="PTHR24409:SF295">
    <property type="entry name" value="AZ2-RELATED"/>
    <property type="match status" value="1"/>
</dbReference>
<evidence type="ECO:0000256" key="8">
    <source>
        <dbReference type="ARBA" id="ARBA00023242"/>
    </source>
</evidence>
<dbReference type="PANTHER" id="PTHR24409">
    <property type="entry name" value="ZINC FINGER PROTEIN 142"/>
    <property type="match status" value="1"/>
</dbReference>
<name>A0AA36BE89_OCTVU</name>
<dbReference type="Proteomes" id="UP001162480">
    <property type="component" value="Chromosome 14"/>
</dbReference>
<evidence type="ECO:0000256" key="5">
    <source>
        <dbReference type="ARBA" id="ARBA00022833"/>
    </source>
</evidence>
<evidence type="ECO:0000259" key="10">
    <source>
        <dbReference type="PROSITE" id="PS50157"/>
    </source>
</evidence>
<dbReference type="InterPro" id="IPR013087">
    <property type="entry name" value="Znf_C2H2_type"/>
</dbReference>
<keyword evidence="2" id="KW-0479">Metal-binding</keyword>
<comment type="similarity">
    <text evidence="1">Belongs to the krueppel C2H2-type zinc-finger protein family.</text>
</comment>
<dbReference type="Pfam" id="PF13894">
    <property type="entry name" value="zf-C2H2_4"/>
    <property type="match status" value="1"/>
</dbReference>
<keyword evidence="8" id="KW-0539">Nucleus</keyword>
<organism evidence="11 12">
    <name type="scientific">Octopus vulgaris</name>
    <name type="common">Common octopus</name>
    <dbReference type="NCBI Taxonomy" id="6645"/>
    <lineage>
        <taxon>Eukaryota</taxon>
        <taxon>Metazoa</taxon>
        <taxon>Spiralia</taxon>
        <taxon>Lophotrochozoa</taxon>
        <taxon>Mollusca</taxon>
        <taxon>Cephalopoda</taxon>
        <taxon>Coleoidea</taxon>
        <taxon>Octopodiformes</taxon>
        <taxon>Octopoda</taxon>
        <taxon>Incirrata</taxon>
        <taxon>Octopodidae</taxon>
        <taxon>Octopus</taxon>
    </lineage>
</organism>
<evidence type="ECO:0000256" key="6">
    <source>
        <dbReference type="ARBA" id="ARBA00023015"/>
    </source>
</evidence>
<reference evidence="11" key="1">
    <citation type="submission" date="2023-08" db="EMBL/GenBank/DDBJ databases">
        <authorList>
            <person name="Alioto T."/>
            <person name="Alioto T."/>
            <person name="Gomez Garrido J."/>
        </authorList>
    </citation>
    <scope>NUCLEOTIDE SEQUENCE</scope>
</reference>
<gene>
    <name evidence="11" type="ORF">OCTVUL_1B022736</name>
</gene>
<dbReference type="GO" id="GO:0000977">
    <property type="term" value="F:RNA polymerase II transcription regulatory region sequence-specific DNA binding"/>
    <property type="evidence" value="ECO:0007669"/>
    <property type="project" value="TreeGrafter"/>
</dbReference>
<evidence type="ECO:0000256" key="2">
    <source>
        <dbReference type="ARBA" id="ARBA00022723"/>
    </source>
</evidence>
<dbReference type="SUPFAM" id="SSF57667">
    <property type="entry name" value="beta-beta-alpha zinc fingers"/>
    <property type="match status" value="2"/>
</dbReference>
<dbReference type="FunFam" id="3.30.160.60:FF:000761">
    <property type="entry name" value="Zinc finger protein 449"/>
    <property type="match status" value="1"/>
</dbReference>
<dbReference type="AlphaFoldDB" id="A0AA36BE89"/>
<dbReference type="PROSITE" id="PS00028">
    <property type="entry name" value="ZINC_FINGER_C2H2_1"/>
    <property type="match status" value="3"/>
</dbReference>
<dbReference type="SMART" id="SM00355">
    <property type="entry name" value="ZnF_C2H2"/>
    <property type="match status" value="3"/>
</dbReference>
<feature type="domain" description="C2H2-type" evidence="10">
    <location>
        <begin position="97"/>
        <end position="124"/>
    </location>
</feature>
<dbReference type="GO" id="GO:0000981">
    <property type="term" value="F:DNA-binding transcription factor activity, RNA polymerase II-specific"/>
    <property type="evidence" value="ECO:0007669"/>
    <property type="project" value="TreeGrafter"/>
</dbReference>
<evidence type="ECO:0000313" key="11">
    <source>
        <dbReference type="EMBL" id="CAI9732798.1"/>
    </source>
</evidence>
<evidence type="ECO:0000256" key="4">
    <source>
        <dbReference type="ARBA" id="ARBA00022771"/>
    </source>
</evidence>
<dbReference type="GO" id="GO:0005634">
    <property type="term" value="C:nucleus"/>
    <property type="evidence" value="ECO:0007669"/>
    <property type="project" value="TreeGrafter"/>
</dbReference>
<evidence type="ECO:0000256" key="1">
    <source>
        <dbReference type="ARBA" id="ARBA00006991"/>
    </source>
</evidence>
<sequence length="133" mass="15223">MRRRCTDDSKSNCLVCGKSFVHEYRTKTPVQSEPPPVTSHTCEVCGKSFSQAGLLTSHMKVHMEDVSPNCKVCGKSFLQHEPFSQHIRTHSVVEALHSCPICEQSFHEESILRTHMKTHKKDMQCQVCRKSFF</sequence>
<feature type="domain" description="C2H2-type" evidence="10">
    <location>
        <begin position="68"/>
        <end position="95"/>
    </location>
</feature>
<keyword evidence="3" id="KW-0677">Repeat</keyword>
<dbReference type="PROSITE" id="PS50157">
    <property type="entry name" value="ZINC_FINGER_C2H2_2"/>
    <property type="match status" value="3"/>
</dbReference>
<dbReference type="GO" id="GO:0008270">
    <property type="term" value="F:zinc ion binding"/>
    <property type="evidence" value="ECO:0007669"/>
    <property type="project" value="UniProtKB-KW"/>
</dbReference>
<evidence type="ECO:0000256" key="3">
    <source>
        <dbReference type="ARBA" id="ARBA00022737"/>
    </source>
</evidence>
<dbReference type="Pfam" id="PF00096">
    <property type="entry name" value="zf-C2H2"/>
    <property type="match status" value="1"/>
</dbReference>
<dbReference type="InterPro" id="IPR036236">
    <property type="entry name" value="Znf_C2H2_sf"/>
</dbReference>
<dbReference type="Gene3D" id="3.30.160.60">
    <property type="entry name" value="Classic Zinc Finger"/>
    <property type="match status" value="2"/>
</dbReference>
<keyword evidence="4 9" id="KW-0863">Zinc-finger</keyword>
<evidence type="ECO:0000256" key="9">
    <source>
        <dbReference type="PROSITE-ProRule" id="PRU00042"/>
    </source>
</evidence>
<evidence type="ECO:0000256" key="7">
    <source>
        <dbReference type="ARBA" id="ARBA00023163"/>
    </source>
</evidence>
<proteinExistence type="inferred from homology"/>
<keyword evidence="5" id="KW-0862">Zinc</keyword>
<dbReference type="EMBL" id="OX597827">
    <property type="protein sequence ID" value="CAI9732798.1"/>
    <property type="molecule type" value="Genomic_DNA"/>
</dbReference>
<accession>A0AA36BE89</accession>
<keyword evidence="7" id="KW-0804">Transcription</keyword>
<protein>
    <submittedName>
        <fullName evidence="11">---NA</fullName>
    </submittedName>
</protein>
<feature type="domain" description="C2H2-type" evidence="10">
    <location>
        <begin position="40"/>
        <end position="67"/>
    </location>
</feature>
<keyword evidence="12" id="KW-1185">Reference proteome</keyword>
<evidence type="ECO:0000313" key="12">
    <source>
        <dbReference type="Proteomes" id="UP001162480"/>
    </source>
</evidence>
<keyword evidence="6" id="KW-0805">Transcription regulation</keyword>